<reference evidence="7" key="1">
    <citation type="submission" date="2018-06" db="EMBL/GenBank/DDBJ databases">
        <authorList>
            <person name="Zhirakovskaya E."/>
        </authorList>
    </citation>
    <scope>NUCLEOTIDE SEQUENCE</scope>
</reference>
<keyword evidence="4 7" id="KW-0378">Hydrolase</keyword>
<dbReference type="Pfam" id="PF16113">
    <property type="entry name" value="ECH_2"/>
    <property type="match status" value="1"/>
</dbReference>
<evidence type="ECO:0000256" key="4">
    <source>
        <dbReference type="ARBA" id="ARBA00022801"/>
    </source>
</evidence>
<dbReference type="FunFam" id="3.90.226.10:FF:000026">
    <property type="entry name" value="3-hydroxyisobutyryl-CoA hydrolase, mitochondrial"/>
    <property type="match status" value="1"/>
</dbReference>
<accession>A0A3B0TA18</accession>
<evidence type="ECO:0000313" key="7">
    <source>
        <dbReference type="EMBL" id="VAW13720.1"/>
    </source>
</evidence>
<dbReference type="GO" id="GO:0005739">
    <property type="term" value="C:mitochondrion"/>
    <property type="evidence" value="ECO:0007669"/>
    <property type="project" value="UniProtKB-SubCell"/>
</dbReference>
<evidence type="ECO:0000256" key="3">
    <source>
        <dbReference type="ARBA" id="ARBA00011915"/>
    </source>
</evidence>
<dbReference type="InterPro" id="IPR029045">
    <property type="entry name" value="ClpP/crotonase-like_dom_sf"/>
</dbReference>
<evidence type="ECO:0000256" key="5">
    <source>
        <dbReference type="ARBA" id="ARBA00023128"/>
    </source>
</evidence>
<dbReference type="PANTHER" id="PTHR43176">
    <property type="entry name" value="3-HYDROXYISOBUTYRYL-COA HYDROLASE-RELATED"/>
    <property type="match status" value="1"/>
</dbReference>
<sequence>MTGSGEDEVLFHRQDRAGVITLNRPGALNALTLNMVRRMDRVLRDWAGDDAVERVIIQAAPGRAFCAGGDIRAIYDWGRAGDPDLLRFYFEEYRLNRLIKRYPKPYIAMIDGIVMGGGVGVSVHGSHRVVSSESLFAMPETGIGFFPDVGGSYFLPRCPGQSGLFLGLTGTRIKPADMLWAGIATHLVPSAGFDELTAELAGADDVEAVLAARRDTTDPTSNLSTVTDEIDEFFSGENLEAILHGLVASASEFGQKTAHALVSKSPTSLGVVFRQLTEGRALDFEACMKLEFRLVSRFVAGHDLYEGIRAVVIDKDGAPKWRPAKLEEVTPEAVAAYFAPLDEELTFIDLSELG</sequence>
<evidence type="ECO:0000259" key="6">
    <source>
        <dbReference type="Pfam" id="PF16113"/>
    </source>
</evidence>
<comment type="subcellular location">
    <subcellularLocation>
        <location evidence="2">Mitochondrion</location>
    </subcellularLocation>
</comment>
<dbReference type="InterPro" id="IPR045004">
    <property type="entry name" value="ECH_dom"/>
</dbReference>
<gene>
    <name evidence="7" type="ORF">MNBD_ALPHA09-1392</name>
</gene>
<dbReference type="InterPro" id="IPR032259">
    <property type="entry name" value="HIBYL-CoA-H"/>
</dbReference>
<feature type="domain" description="Enoyl-CoA hydratase/isomerase" evidence="6">
    <location>
        <begin position="18"/>
        <end position="338"/>
    </location>
</feature>
<dbReference type="AlphaFoldDB" id="A0A3B0TA18"/>
<organism evidence="7">
    <name type="scientific">hydrothermal vent metagenome</name>
    <dbReference type="NCBI Taxonomy" id="652676"/>
    <lineage>
        <taxon>unclassified sequences</taxon>
        <taxon>metagenomes</taxon>
        <taxon>ecological metagenomes</taxon>
    </lineage>
</organism>
<comment type="catalytic activity">
    <reaction evidence="1">
        <text>3-hydroxy-2-methylpropanoyl-CoA + H2O = 3-hydroxy-2-methylpropanoate + CoA + H(+)</text>
        <dbReference type="Rhea" id="RHEA:20888"/>
        <dbReference type="ChEBI" id="CHEBI:11805"/>
        <dbReference type="ChEBI" id="CHEBI:15377"/>
        <dbReference type="ChEBI" id="CHEBI:15378"/>
        <dbReference type="ChEBI" id="CHEBI:57287"/>
        <dbReference type="ChEBI" id="CHEBI:57340"/>
        <dbReference type="EC" id="3.1.2.4"/>
    </reaction>
</comment>
<dbReference type="CDD" id="cd06558">
    <property type="entry name" value="crotonase-like"/>
    <property type="match status" value="1"/>
</dbReference>
<proteinExistence type="predicted"/>
<dbReference type="EC" id="3.1.2.4" evidence="3"/>
<dbReference type="GO" id="GO:0003860">
    <property type="term" value="F:3-hydroxyisobutyryl-CoA hydrolase activity"/>
    <property type="evidence" value="ECO:0007669"/>
    <property type="project" value="UniProtKB-EC"/>
</dbReference>
<dbReference type="Gene3D" id="3.90.226.10">
    <property type="entry name" value="2-enoyl-CoA Hydratase, Chain A, domain 1"/>
    <property type="match status" value="1"/>
</dbReference>
<dbReference type="NCBIfam" id="NF004127">
    <property type="entry name" value="PRK05617.1"/>
    <property type="match status" value="1"/>
</dbReference>
<dbReference type="SUPFAM" id="SSF52096">
    <property type="entry name" value="ClpP/crotonase"/>
    <property type="match status" value="1"/>
</dbReference>
<dbReference type="EMBL" id="UOEM01000064">
    <property type="protein sequence ID" value="VAW13720.1"/>
    <property type="molecule type" value="Genomic_DNA"/>
</dbReference>
<evidence type="ECO:0000256" key="1">
    <source>
        <dbReference type="ARBA" id="ARBA00001709"/>
    </source>
</evidence>
<protein>
    <recommendedName>
        <fullName evidence="3">3-hydroxyisobutyryl-CoA hydrolase</fullName>
        <ecNumber evidence="3">3.1.2.4</ecNumber>
    </recommendedName>
</protein>
<evidence type="ECO:0000256" key="2">
    <source>
        <dbReference type="ARBA" id="ARBA00004173"/>
    </source>
</evidence>
<name>A0A3B0TA18_9ZZZZ</name>
<keyword evidence="5" id="KW-0496">Mitochondrion</keyword>
<dbReference type="PANTHER" id="PTHR43176:SF3">
    <property type="entry name" value="3-HYDROXYISOBUTYRYL-COA HYDROLASE, MITOCHONDRIAL"/>
    <property type="match status" value="1"/>
</dbReference>
<dbReference type="GO" id="GO:0006574">
    <property type="term" value="P:L-valine catabolic process"/>
    <property type="evidence" value="ECO:0007669"/>
    <property type="project" value="TreeGrafter"/>
</dbReference>